<proteinExistence type="predicted"/>
<dbReference type="InterPro" id="IPR036691">
    <property type="entry name" value="Endo/exonu/phosph_ase_sf"/>
</dbReference>
<dbReference type="EMBL" id="JAIZAY010000006">
    <property type="protein sequence ID" value="KAJ8039628.1"/>
    <property type="molecule type" value="Genomic_DNA"/>
</dbReference>
<evidence type="ECO:0000259" key="1">
    <source>
        <dbReference type="Pfam" id="PF03372"/>
    </source>
</evidence>
<organism evidence="2 3">
    <name type="scientific">Holothuria leucospilota</name>
    <name type="common">Black long sea cucumber</name>
    <name type="synonym">Mertensiothuria leucospilota</name>
    <dbReference type="NCBI Taxonomy" id="206669"/>
    <lineage>
        <taxon>Eukaryota</taxon>
        <taxon>Metazoa</taxon>
        <taxon>Echinodermata</taxon>
        <taxon>Eleutherozoa</taxon>
        <taxon>Echinozoa</taxon>
        <taxon>Holothuroidea</taxon>
        <taxon>Aspidochirotacea</taxon>
        <taxon>Aspidochirotida</taxon>
        <taxon>Holothuriidae</taxon>
        <taxon>Holothuria</taxon>
    </lineage>
</organism>
<gene>
    <name evidence="2" type="ORF">HOLleu_13681</name>
</gene>
<dbReference type="InterPro" id="IPR005135">
    <property type="entry name" value="Endo/exonuclease/phosphatase"/>
</dbReference>
<sequence>MINEEDLGLVQTPVHCFYSDIENFNVFASSNDKADFSILHINARSLPKKIDSVLSFISSVNNYPFSVIVITETWLYKNDYTALYNIPNYTFVCKGRSDKRGGGVGLYIKRELDFTITDNPNMSNQLESLFVQINCPGLKKKCDRSYIPPTKGGC</sequence>
<dbReference type="Gene3D" id="3.60.10.10">
    <property type="entry name" value="Endonuclease/exonuclease/phosphatase"/>
    <property type="match status" value="1"/>
</dbReference>
<comment type="caution">
    <text evidence="2">The sequence shown here is derived from an EMBL/GenBank/DDBJ whole genome shotgun (WGS) entry which is preliminary data.</text>
</comment>
<protein>
    <recommendedName>
        <fullName evidence="1">Endonuclease/exonuclease/phosphatase domain-containing protein</fullName>
    </recommendedName>
</protein>
<accession>A0A9Q1HBR1</accession>
<name>A0A9Q1HBR1_HOLLE</name>
<evidence type="ECO:0000313" key="2">
    <source>
        <dbReference type="EMBL" id="KAJ8039628.1"/>
    </source>
</evidence>
<dbReference type="OrthoDB" id="5953030at2759"/>
<dbReference type="Pfam" id="PF03372">
    <property type="entry name" value="Exo_endo_phos"/>
    <property type="match status" value="1"/>
</dbReference>
<feature type="domain" description="Endonuclease/exonuclease/phosphatase" evidence="1">
    <location>
        <begin position="41"/>
        <end position="117"/>
    </location>
</feature>
<dbReference type="AlphaFoldDB" id="A0A9Q1HBR1"/>
<dbReference type="SUPFAM" id="SSF56219">
    <property type="entry name" value="DNase I-like"/>
    <property type="match status" value="1"/>
</dbReference>
<evidence type="ECO:0000313" key="3">
    <source>
        <dbReference type="Proteomes" id="UP001152320"/>
    </source>
</evidence>
<keyword evidence="3" id="KW-1185">Reference proteome</keyword>
<dbReference type="Proteomes" id="UP001152320">
    <property type="component" value="Chromosome 6"/>
</dbReference>
<reference evidence="2" key="1">
    <citation type="submission" date="2021-10" db="EMBL/GenBank/DDBJ databases">
        <title>Tropical sea cucumber genome reveals ecological adaptation and Cuvierian tubules defense mechanism.</title>
        <authorList>
            <person name="Chen T."/>
        </authorList>
    </citation>
    <scope>NUCLEOTIDE SEQUENCE</scope>
    <source>
        <strain evidence="2">Nanhai2018</strain>
        <tissue evidence="2">Muscle</tissue>
    </source>
</reference>
<dbReference type="GO" id="GO:0003824">
    <property type="term" value="F:catalytic activity"/>
    <property type="evidence" value="ECO:0007669"/>
    <property type="project" value="InterPro"/>
</dbReference>